<dbReference type="Pfam" id="PF00571">
    <property type="entry name" value="CBS"/>
    <property type="match status" value="1"/>
</dbReference>
<feature type="transmembrane region" description="Helical" evidence="9">
    <location>
        <begin position="453"/>
        <end position="478"/>
    </location>
</feature>
<keyword evidence="12" id="KW-1185">Reference proteome</keyword>
<evidence type="ECO:0000256" key="7">
    <source>
        <dbReference type="ARBA" id="ARBA00023136"/>
    </source>
</evidence>
<evidence type="ECO:0000256" key="2">
    <source>
        <dbReference type="ARBA" id="ARBA00009749"/>
    </source>
</evidence>
<keyword evidence="7 9" id="KW-0472">Membrane</keyword>
<keyword evidence="9" id="KW-1003">Cell membrane</keyword>
<dbReference type="EMBL" id="CP006682">
    <property type="protein sequence ID" value="AHB35926.1"/>
    <property type="molecule type" value="Genomic_DNA"/>
</dbReference>
<dbReference type="OrthoDB" id="9790355at2"/>
<dbReference type="PANTHER" id="PTHR43773">
    <property type="entry name" value="MAGNESIUM TRANSPORTER MGTE"/>
    <property type="match status" value="1"/>
</dbReference>
<accession>V5RIJ0</accession>
<evidence type="ECO:0000256" key="5">
    <source>
        <dbReference type="ARBA" id="ARBA00022842"/>
    </source>
</evidence>
<sequence length="483" mass="55622">MEKNKIQELTKNILHCLEENNVKKLREISEDNYPADIAEALEELENKYILIALRLFSTEISGEIFTFLDTEIQEEVVKQFSSKQIKELFEEIYTDDVVEILEEMPSNIAKKILRSASRESRMQINEILKYEEYSAGSIMNVEYTKLRMNWTVEKAIETIKAERDKTEEVYDFFVVDELNNLKGFVELKELFFSKPEQLVKDVMDDRIIYSYTKTDQEEVTEKFKKYDITTLPILNSQNKLVGIITVDDIIDVIEEEATEDIQKMAGISPTEDEYFKTSVWKMVRSRTLWLLILMLSATLTQIVIILFMKKYNIDTKVSSANGTWNITYIVTMLLMPLITVISGTSGNAASQTSTMVVRSLSLKEVEAKDFFKILWKELRVAFFVGLILILVNFIRMIVIYSVEYKGNINRQELWHTIATITIAMFLTLMVSKTLGVLLPIFAKKIKLDPAIMAAPLLTTLVDALATAIFFSVGLIFFMPQISV</sequence>
<evidence type="ECO:0000256" key="3">
    <source>
        <dbReference type="ARBA" id="ARBA00022448"/>
    </source>
</evidence>
<dbReference type="GO" id="GO:0046872">
    <property type="term" value="F:metal ion binding"/>
    <property type="evidence" value="ECO:0007669"/>
    <property type="project" value="UniProtKB-KW"/>
</dbReference>
<dbReference type="Pfam" id="PF03448">
    <property type="entry name" value="MgtE_N"/>
    <property type="match status" value="1"/>
</dbReference>
<proteinExistence type="inferred from homology"/>
<dbReference type="InterPro" id="IPR006668">
    <property type="entry name" value="Mg_transptr_MgtE_intracell_dom"/>
</dbReference>
<evidence type="ECO:0000256" key="4">
    <source>
        <dbReference type="ARBA" id="ARBA00022692"/>
    </source>
</evidence>
<organism evidence="11 12">
    <name type="scientific">Spiroplasma apis B31</name>
    <dbReference type="NCBI Taxonomy" id="1276258"/>
    <lineage>
        <taxon>Bacteria</taxon>
        <taxon>Bacillati</taxon>
        <taxon>Mycoplasmatota</taxon>
        <taxon>Mollicutes</taxon>
        <taxon>Entomoplasmatales</taxon>
        <taxon>Spiroplasmataceae</taxon>
        <taxon>Spiroplasma</taxon>
    </lineage>
</organism>
<dbReference type="Gene3D" id="3.10.580.10">
    <property type="entry name" value="CBS-domain"/>
    <property type="match status" value="1"/>
</dbReference>
<protein>
    <recommendedName>
        <fullName evidence="9">Magnesium transporter MgtE</fullName>
    </recommendedName>
</protein>
<evidence type="ECO:0000256" key="8">
    <source>
        <dbReference type="PROSITE-ProRule" id="PRU00703"/>
    </source>
</evidence>
<dbReference type="Gene3D" id="1.25.60.10">
    <property type="entry name" value="MgtE N-terminal domain-like"/>
    <property type="match status" value="1"/>
</dbReference>
<comment type="function">
    <text evidence="9">Acts as a magnesium transporter.</text>
</comment>
<dbReference type="NCBIfam" id="TIGR00400">
    <property type="entry name" value="mgtE"/>
    <property type="match status" value="1"/>
</dbReference>
<comment type="similarity">
    <text evidence="2 9">Belongs to the SLC41A transporter family.</text>
</comment>
<evidence type="ECO:0000256" key="9">
    <source>
        <dbReference type="RuleBase" id="RU362011"/>
    </source>
</evidence>
<dbReference type="PATRIC" id="fig|1276258.3.peg.76"/>
<reference evidence="11 12" key="1">
    <citation type="journal article" date="2014" name="Genome Announc.">
        <title>Complete Genome Sequence of Spiroplasma apis B31T (ATCC 33834), a Bacterium Associated with May Disease of Honeybees (Apis mellifera).</title>
        <authorList>
            <person name="Ku C."/>
            <person name="Lo W.S."/>
            <person name="Chen L.L."/>
            <person name="Kuo C.H."/>
        </authorList>
    </citation>
    <scope>NUCLEOTIDE SEQUENCE [LARGE SCALE GENOMIC DNA]</scope>
    <source>
        <strain evidence="11">B31</strain>
    </source>
</reference>
<dbReference type="SUPFAM" id="SSF161093">
    <property type="entry name" value="MgtE membrane domain-like"/>
    <property type="match status" value="1"/>
</dbReference>
<dbReference type="HOGENOM" id="CLU_037408_2_2_14"/>
<feature type="transmembrane region" description="Helical" evidence="9">
    <location>
        <begin position="288"/>
        <end position="308"/>
    </location>
</feature>
<feature type="transmembrane region" description="Helical" evidence="9">
    <location>
        <begin position="380"/>
        <end position="402"/>
    </location>
</feature>
<comment type="subcellular location">
    <subcellularLocation>
        <location evidence="9">Cell membrane</location>
        <topology evidence="9">Multi-pass membrane protein</topology>
    </subcellularLocation>
    <subcellularLocation>
        <location evidence="1">Membrane</location>
        <topology evidence="1">Multi-pass membrane protein</topology>
    </subcellularLocation>
</comment>
<keyword evidence="4 9" id="KW-0812">Transmembrane</keyword>
<dbReference type="PANTHER" id="PTHR43773:SF1">
    <property type="entry name" value="MAGNESIUM TRANSPORTER MGTE"/>
    <property type="match status" value="1"/>
</dbReference>
<dbReference type="RefSeq" id="WP_023788860.1">
    <property type="nucleotide sequence ID" value="NC_022998.1"/>
</dbReference>
<keyword evidence="5 9" id="KW-0460">Magnesium</keyword>
<dbReference type="Pfam" id="PF01769">
    <property type="entry name" value="MgtE"/>
    <property type="match status" value="1"/>
</dbReference>
<dbReference type="CDD" id="cd04606">
    <property type="entry name" value="CBS_pair_Mg_transporter"/>
    <property type="match status" value="1"/>
</dbReference>
<dbReference type="SUPFAM" id="SSF158791">
    <property type="entry name" value="MgtE N-terminal domain-like"/>
    <property type="match status" value="1"/>
</dbReference>
<gene>
    <name evidence="11" type="primary">mgtE</name>
    <name evidence="11" type="ORF">SAPIS_v1c00790</name>
</gene>
<dbReference type="KEGG" id="sapi:SAPIS_v1c00790"/>
<feature type="transmembrane region" description="Helical" evidence="9">
    <location>
        <begin position="328"/>
        <end position="349"/>
    </location>
</feature>
<feature type="transmembrane region" description="Helical" evidence="9">
    <location>
        <begin position="414"/>
        <end position="441"/>
    </location>
</feature>
<dbReference type="InterPro" id="IPR038076">
    <property type="entry name" value="MgtE_N_sf"/>
</dbReference>
<dbReference type="AlphaFoldDB" id="V5RIJ0"/>
<dbReference type="InterPro" id="IPR006669">
    <property type="entry name" value="MgtE_transporter"/>
</dbReference>
<evidence type="ECO:0000313" key="12">
    <source>
        <dbReference type="Proteomes" id="UP000018550"/>
    </source>
</evidence>
<dbReference type="SMART" id="SM00116">
    <property type="entry name" value="CBS"/>
    <property type="match status" value="1"/>
</dbReference>
<evidence type="ECO:0000259" key="10">
    <source>
        <dbReference type="PROSITE" id="PS51371"/>
    </source>
</evidence>
<dbReference type="eggNOG" id="COG2239">
    <property type="taxonomic scope" value="Bacteria"/>
</dbReference>
<dbReference type="GO" id="GO:0015095">
    <property type="term" value="F:magnesium ion transmembrane transporter activity"/>
    <property type="evidence" value="ECO:0007669"/>
    <property type="project" value="UniProtKB-UniRule"/>
</dbReference>
<dbReference type="Proteomes" id="UP000018550">
    <property type="component" value="Chromosome"/>
</dbReference>
<dbReference type="InterPro" id="IPR046342">
    <property type="entry name" value="CBS_dom_sf"/>
</dbReference>
<evidence type="ECO:0000313" key="11">
    <source>
        <dbReference type="EMBL" id="AHB35926.1"/>
    </source>
</evidence>
<keyword evidence="3 9" id="KW-0813">Transport</keyword>
<keyword evidence="6 9" id="KW-1133">Transmembrane helix</keyword>
<dbReference type="STRING" id="1276258.SAPIS_v1c00790"/>
<dbReference type="GO" id="GO:0005886">
    <property type="term" value="C:plasma membrane"/>
    <property type="evidence" value="ECO:0007669"/>
    <property type="project" value="UniProtKB-SubCell"/>
</dbReference>
<comment type="subunit">
    <text evidence="9">Homodimer.</text>
</comment>
<dbReference type="SMART" id="SM00924">
    <property type="entry name" value="MgtE_N"/>
    <property type="match status" value="1"/>
</dbReference>
<keyword evidence="8" id="KW-0129">CBS domain</keyword>
<feature type="domain" description="CBS" evidence="10">
    <location>
        <begin position="203"/>
        <end position="259"/>
    </location>
</feature>
<dbReference type="InterPro" id="IPR006667">
    <property type="entry name" value="SLC41_membr_dom"/>
</dbReference>
<dbReference type="InterPro" id="IPR000644">
    <property type="entry name" value="CBS_dom"/>
</dbReference>
<name>V5RIJ0_SPIAP</name>
<dbReference type="SUPFAM" id="SSF54631">
    <property type="entry name" value="CBS-domain pair"/>
    <property type="match status" value="1"/>
</dbReference>
<keyword evidence="9" id="KW-0479">Metal-binding</keyword>
<evidence type="ECO:0000256" key="1">
    <source>
        <dbReference type="ARBA" id="ARBA00004141"/>
    </source>
</evidence>
<dbReference type="Gene3D" id="1.10.357.20">
    <property type="entry name" value="SLC41 divalent cation transporters, integral membrane domain"/>
    <property type="match status" value="1"/>
</dbReference>
<dbReference type="InterPro" id="IPR036739">
    <property type="entry name" value="SLC41_membr_dom_sf"/>
</dbReference>
<dbReference type="PROSITE" id="PS51371">
    <property type="entry name" value="CBS"/>
    <property type="match status" value="1"/>
</dbReference>
<evidence type="ECO:0000256" key="6">
    <source>
        <dbReference type="ARBA" id="ARBA00022989"/>
    </source>
</evidence>